<name>A0A135Z2H5_GARVA</name>
<dbReference type="EMBL" id="LSRC01000057">
    <property type="protein sequence ID" value="KXI15835.1"/>
    <property type="molecule type" value="Genomic_DNA"/>
</dbReference>
<dbReference type="InterPro" id="IPR027065">
    <property type="entry name" value="Lon_Prtase"/>
</dbReference>
<evidence type="ECO:0000313" key="4">
    <source>
        <dbReference type="EMBL" id="KXI15835.1"/>
    </source>
</evidence>
<dbReference type="PATRIC" id="fig|2702.101.peg.1256"/>
<evidence type="ECO:0000313" key="5">
    <source>
        <dbReference type="Proteomes" id="UP000070505"/>
    </source>
</evidence>
<dbReference type="GO" id="GO:0004176">
    <property type="term" value="F:ATP-dependent peptidase activity"/>
    <property type="evidence" value="ECO:0007669"/>
    <property type="project" value="UniProtKB-UniRule"/>
</dbReference>
<comment type="similarity">
    <text evidence="1">Belongs to the peptidase S16 family.</text>
</comment>
<dbReference type="GO" id="GO:0030163">
    <property type="term" value="P:protein catabolic process"/>
    <property type="evidence" value="ECO:0007669"/>
    <property type="project" value="InterPro"/>
</dbReference>
<evidence type="ECO:0000259" key="3">
    <source>
        <dbReference type="PROSITE" id="PS51786"/>
    </source>
</evidence>
<keyword evidence="2" id="KW-0472">Membrane</keyword>
<keyword evidence="2" id="KW-1133">Transmembrane helix</keyword>
<comment type="catalytic activity">
    <reaction evidence="1">
        <text>Hydrolysis of proteins in presence of ATP.</text>
        <dbReference type="EC" id="3.4.21.53"/>
    </reaction>
</comment>
<dbReference type="EC" id="3.4.21.53" evidence="1"/>
<evidence type="ECO:0000256" key="1">
    <source>
        <dbReference type="PROSITE-ProRule" id="PRU01122"/>
    </source>
</evidence>
<dbReference type="GO" id="GO:0004252">
    <property type="term" value="F:serine-type endopeptidase activity"/>
    <property type="evidence" value="ECO:0007669"/>
    <property type="project" value="UniProtKB-UniRule"/>
</dbReference>
<dbReference type="RefSeq" id="WP_082266325.1">
    <property type="nucleotide sequence ID" value="NZ_KQ961876.1"/>
</dbReference>
<dbReference type="PROSITE" id="PS51786">
    <property type="entry name" value="LON_PROTEOLYTIC"/>
    <property type="match status" value="1"/>
</dbReference>
<keyword evidence="1" id="KW-0720">Serine protease</keyword>
<comment type="caution">
    <text evidence="4">The sequence shown here is derived from an EMBL/GenBank/DDBJ whole genome shotgun (WGS) entry which is preliminary data.</text>
</comment>
<gene>
    <name evidence="4" type="ORF">HMPREF3230_01270</name>
</gene>
<protein>
    <recommendedName>
        <fullName evidence="1">endopeptidase La</fullName>
        <ecNumber evidence="1">3.4.21.53</ecNumber>
    </recommendedName>
</protein>
<keyword evidence="1 4" id="KW-0645">Protease</keyword>
<evidence type="ECO:0000256" key="2">
    <source>
        <dbReference type="SAM" id="Phobius"/>
    </source>
</evidence>
<dbReference type="InterPro" id="IPR020568">
    <property type="entry name" value="Ribosomal_Su5_D2-typ_SF"/>
</dbReference>
<keyword evidence="1" id="KW-0378">Hydrolase</keyword>
<dbReference type="InterPro" id="IPR008269">
    <property type="entry name" value="Lon_proteolytic"/>
</dbReference>
<organism evidence="4 5">
    <name type="scientific">Gardnerella vaginalis</name>
    <dbReference type="NCBI Taxonomy" id="2702"/>
    <lineage>
        <taxon>Bacteria</taxon>
        <taxon>Bacillati</taxon>
        <taxon>Actinomycetota</taxon>
        <taxon>Actinomycetes</taxon>
        <taxon>Bifidobacteriales</taxon>
        <taxon>Bifidobacteriaceae</taxon>
        <taxon>Gardnerella</taxon>
    </lineage>
</organism>
<feature type="domain" description="Lon proteolytic" evidence="3">
    <location>
        <begin position="104"/>
        <end position="280"/>
    </location>
</feature>
<feature type="active site" evidence="1">
    <location>
        <position position="232"/>
    </location>
</feature>
<proteinExistence type="inferred from homology"/>
<keyword evidence="2" id="KW-0812">Transmembrane</keyword>
<dbReference type="SUPFAM" id="SSF54211">
    <property type="entry name" value="Ribosomal protein S5 domain 2-like"/>
    <property type="match status" value="1"/>
</dbReference>
<dbReference type="PANTHER" id="PTHR10046">
    <property type="entry name" value="ATP DEPENDENT LON PROTEASE FAMILY MEMBER"/>
    <property type="match status" value="1"/>
</dbReference>
<dbReference type="GO" id="GO:0006508">
    <property type="term" value="P:proteolysis"/>
    <property type="evidence" value="ECO:0007669"/>
    <property type="project" value="UniProtKB-KW"/>
</dbReference>
<dbReference type="GO" id="GO:0005524">
    <property type="term" value="F:ATP binding"/>
    <property type="evidence" value="ECO:0007669"/>
    <property type="project" value="InterPro"/>
</dbReference>
<dbReference type="Gene3D" id="3.30.230.10">
    <property type="match status" value="1"/>
</dbReference>
<dbReference type="AlphaFoldDB" id="A0A135Z2H5"/>
<sequence length="296" mass="32013">MLKFPCITHIIKDNFEKFVTIIKSCSKSVYCYFSYHSIRYFIGIAAVILAIFALILPSAYVIEEPGPTQDVMGKIDGLEVINIKTDAPKKSGKLLLLTVGISGVPGYETSTLNAITSWLNTNRDVLPRELIVPIGQTANQYEEESENEMNSSQDSAIKAAKNKAKELGLSAEGKKISLHVEDIGGPSAGMIYTLGILNKLSKYDITGGKVIAGTGTIDEKGNVGEIGGIRLKMIGAKRDGATWFLAPESNCDEVVGHIPNGMRVVKVATIDEALKALEVIRSGKDVNNLPACRLRK</sequence>
<dbReference type="Pfam" id="PF05362">
    <property type="entry name" value="Lon_C"/>
    <property type="match status" value="1"/>
</dbReference>
<feature type="transmembrane region" description="Helical" evidence="2">
    <location>
        <begin position="40"/>
        <end position="62"/>
    </location>
</feature>
<dbReference type="InterPro" id="IPR014721">
    <property type="entry name" value="Ribsml_uS5_D2-typ_fold_subgr"/>
</dbReference>
<dbReference type="Proteomes" id="UP000070505">
    <property type="component" value="Unassembled WGS sequence"/>
</dbReference>
<accession>A0A135Z2H5</accession>
<feature type="active site" evidence="1">
    <location>
        <position position="187"/>
    </location>
</feature>
<reference evidence="4 5" key="1">
    <citation type="submission" date="2016-02" db="EMBL/GenBank/DDBJ databases">
        <authorList>
            <person name="Wen L."/>
            <person name="He K."/>
            <person name="Yang H."/>
        </authorList>
    </citation>
    <scope>NUCLEOTIDE SEQUENCE [LARGE SCALE GENOMIC DNA]</scope>
    <source>
        <strain evidence="4 5">CMW7778B</strain>
    </source>
</reference>